<feature type="domain" description="PAS" evidence="16">
    <location>
        <begin position="259"/>
        <end position="315"/>
    </location>
</feature>
<dbReference type="PANTHER" id="PTHR45453:SF1">
    <property type="entry name" value="PHOSPHATE REGULON SENSOR PROTEIN PHOR"/>
    <property type="match status" value="1"/>
</dbReference>
<dbReference type="PROSITE" id="PS50109">
    <property type="entry name" value="HIS_KIN"/>
    <property type="match status" value="1"/>
</dbReference>
<feature type="transmembrane region" description="Helical" evidence="14">
    <location>
        <begin position="12"/>
        <end position="33"/>
    </location>
</feature>
<dbReference type="SMART" id="SM00388">
    <property type="entry name" value="HisKA"/>
    <property type="match status" value="1"/>
</dbReference>
<comment type="subcellular location">
    <subcellularLocation>
        <location evidence="2">Cell membrane</location>
        <topology evidence="2">Multi-pass membrane protein</topology>
    </subcellularLocation>
</comment>
<accession>A0A841RKV1</accession>
<evidence type="ECO:0000256" key="11">
    <source>
        <dbReference type="ARBA" id="ARBA00022989"/>
    </source>
</evidence>
<evidence type="ECO:0000256" key="13">
    <source>
        <dbReference type="ARBA" id="ARBA00023136"/>
    </source>
</evidence>
<dbReference type="GO" id="GO:0016036">
    <property type="term" value="P:cellular response to phosphate starvation"/>
    <property type="evidence" value="ECO:0007669"/>
    <property type="project" value="TreeGrafter"/>
</dbReference>
<feature type="domain" description="HAMP" evidence="18">
    <location>
        <begin position="202"/>
        <end position="254"/>
    </location>
</feature>
<dbReference type="SMART" id="SM00387">
    <property type="entry name" value="HATPase_c"/>
    <property type="match status" value="1"/>
</dbReference>
<gene>
    <name evidence="19" type="ORF">GGQ92_002169</name>
</gene>
<evidence type="ECO:0000256" key="8">
    <source>
        <dbReference type="ARBA" id="ARBA00022741"/>
    </source>
</evidence>
<dbReference type="SUPFAM" id="SSF55874">
    <property type="entry name" value="ATPase domain of HSP90 chaperone/DNA topoisomerase II/histidine kinase"/>
    <property type="match status" value="1"/>
</dbReference>
<evidence type="ECO:0000256" key="3">
    <source>
        <dbReference type="ARBA" id="ARBA00012438"/>
    </source>
</evidence>
<dbReference type="CDD" id="cd06225">
    <property type="entry name" value="HAMP"/>
    <property type="match status" value="1"/>
</dbReference>
<keyword evidence="5" id="KW-0597">Phosphoprotein</keyword>
<name>A0A841RKV1_9BACI</name>
<evidence type="ECO:0000259" key="16">
    <source>
        <dbReference type="PROSITE" id="PS50112"/>
    </source>
</evidence>
<dbReference type="SUPFAM" id="SSF158472">
    <property type="entry name" value="HAMP domain-like"/>
    <property type="match status" value="1"/>
</dbReference>
<dbReference type="InterPro" id="IPR003594">
    <property type="entry name" value="HATPase_dom"/>
</dbReference>
<dbReference type="CDD" id="cd00130">
    <property type="entry name" value="PAS"/>
    <property type="match status" value="1"/>
</dbReference>
<dbReference type="InterPro" id="IPR004358">
    <property type="entry name" value="Sig_transdc_His_kin-like_C"/>
</dbReference>
<dbReference type="Proteomes" id="UP000572212">
    <property type="component" value="Unassembled WGS sequence"/>
</dbReference>
<protein>
    <recommendedName>
        <fullName evidence="3">histidine kinase</fullName>
        <ecNumber evidence="3">2.7.13.3</ecNumber>
    </recommendedName>
</protein>
<dbReference type="Pfam" id="PF23846">
    <property type="entry name" value="Cache_WalK"/>
    <property type="match status" value="1"/>
</dbReference>
<feature type="domain" description="Histidine kinase" evidence="15">
    <location>
        <begin position="381"/>
        <end position="598"/>
    </location>
</feature>
<dbReference type="InterPro" id="IPR050351">
    <property type="entry name" value="BphY/WalK/GraS-like"/>
</dbReference>
<evidence type="ECO:0000256" key="10">
    <source>
        <dbReference type="ARBA" id="ARBA00022840"/>
    </source>
</evidence>
<dbReference type="InterPro" id="IPR036890">
    <property type="entry name" value="HATPase_C_sf"/>
</dbReference>
<sequence>MNRVSFFQSIGLKIIVILALFLLLAVQVIGTYFNQQLETSLVENYKDNVNDRAQVLVASLEEVFKKEREEDGPTIEDDVRDIISRYSTDIFSDLQVVDPQFRVVGEKNEQDLVGKKVSKSDINIALRHGQAKEDIRINKFTSDRVFVKTEPIKDGDVSIGVVYVEAPIEEVYNQLEDINQIFLNGTVLAIIVSVILGILIARTITKPIMEMRRQALVMARGDFSKKVNVYGADEIGQLAMAFNDMNDRLKAANQLTEEERRKLSTVLTNMSDGVVATDEKGFINLINGPASNLIGLSHSEARGKSIIEVLQLEDKLIDIQELEDTGSLTIDFSDEDELFLIKANFSVVQDENENFMGLITVISDVTEQEKVERERREFVSNVSHELRTPLTTMRSYLEALSDGAWEDKDIAPRFLQVTQQETERMIRLVNDLLQLSKMDHKETVVNLERVNIGPFIHHILDRFDMNKTTEIGIERRIPKEKIYIWLDKDKIIQVIDNIMSNAMKYSPEGGKIVVTLIKESNRIRLSISDQGLGIAREKVDKIFERFYRVDKARARNLGGTGLGLAISKEIIQAHHGKIWASSKEGQGTTIFFTLPLKVRKRGSG</sequence>
<dbReference type="InterPro" id="IPR003661">
    <property type="entry name" value="HisK_dim/P_dom"/>
</dbReference>
<organism evidence="19 20">
    <name type="scientific">Gracilibacillus halotolerans</name>
    <dbReference type="NCBI Taxonomy" id="74386"/>
    <lineage>
        <taxon>Bacteria</taxon>
        <taxon>Bacillati</taxon>
        <taxon>Bacillota</taxon>
        <taxon>Bacilli</taxon>
        <taxon>Bacillales</taxon>
        <taxon>Bacillaceae</taxon>
        <taxon>Gracilibacillus</taxon>
    </lineage>
</organism>
<dbReference type="AlphaFoldDB" id="A0A841RKV1"/>
<feature type="domain" description="PAC" evidence="17">
    <location>
        <begin position="323"/>
        <end position="377"/>
    </location>
</feature>
<dbReference type="SMART" id="SM00091">
    <property type="entry name" value="PAS"/>
    <property type="match status" value="1"/>
</dbReference>
<evidence type="ECO:0000256" key="1">
    <source>
        <dbReference type="ARBA" id="ARBA00000085"/>
    </source>
</evidence>
<dbReference type="GO" id="GO:0005886">
    <property type="term" value="C:plasma membrane"/>
    <property type="evidence" value="ECO:0007669"/>
    <property type="project" value="UniProtKB-SubCell"/>
</dbReference>
<dbReference type="Gene3D" id="3.30.565.10">
    <property type="entry name" value="Histidine kinase-like ATPase, C-terminal domain"/>
    <property type="match status" value="1"/>
</dbReference>
<dbReference type="Gene3D" id="1.10.8.500">
    <property type="entry name" value="HAMP domain in histidine kinase"/>
    <property type="match status" value="1"/>
</dbReference>
<comment type="catalytic activity">
    <reaction evidence="1">
        <text>ATP + protein L-histidine = ADP + protein N-phospho-L-histidine.</text>
        <dbReference type="EC" id="2.7.13.3"/>
    </reaction>
</comment>
<comment type="caution">
    <text evidence="19">The sequence shown here is derived from an EMBL/GenBank/DDBJ whole genome shotgun (WGS) entry which is preliminary data.</text>
</comment>
<dbReference type="InterPro" id="IPR003660">
    <property type="entry name" value="HAMP_dom"/>
</dbReference>
<dbReference type="PROSITE" id="PS50885">
    <property type="entry name" value="HAMP"/>
    <property type="match status" value="1"/>
</dbReference>
<keyword evidence="6 19" id="KW-0808">Transferase</keyword>
<proteinExistence type="predicted"/>
<dbReference type="PROSITE" id="PS50113">
    <property type="entry name" value="PAC"/>
    <property type="match status" value="1"/>
</dbReference>
<dbReference type="PANTHER" id="PTHR45453">
    <property type="entry name" value="PHOSPHATE REGULON SENSOR PROTEIN PHOR"/>
    <property type="match status" value="1"/>
</dbReference>
<dbReference type="SUPFAM" id="SSF47384">
    <property type="entry name" value="Homodimeric domain of signal transducing histidine kinase"/>
    <property type="match status" value="1"/>
</dbReference>
<keyword evidence="7 14" id="KW-0812">Transmembrane</keyword>
<dbReference type="InterPro" id="IPR005467">
    <property type="entry name" value="His_kinase_dom"/>
</dbReference>
<dbReference type="SMART" id="SM00304">
    <property type="entry name" value="HAMP"/>
    <property type="match status" value="1"/>
</dbReference>
<keyword evidence="20" id="KW-1185">Reference proteome</keyword>
<evidence type="ECO:0000259" key="18">
    <source>
        <dbReference type="PROSITE" id="PS50885"/>
    </source>
</evidence>
<evidence type="ECO:0000256" key="2">
    <source>
        <dbReference type="ARBA" id="ARBA00004651"/>
    </source>
</evidence>
<feature type="transmembrane region" description="Helical" evidence="14">
    <location>
        <begin position="181"/>
        <end position="204"/>
    </location>
</feature>
<evidence type="ECO:0000256" key="4">
    <source>
        <dbReference type="ARBA" id="ARBA00022475"/>
    </source>
</evidence>
<dbReference type="CDD" id="cd00075">
    <property type="entry name" value="HATPase"/>
    <property type="match status" value="1"/>
</dbReference>
<evidence type="ECO:0000313" key="19">
    <source>
        <dbReference type="EMBL" id="MBB6513361.1"/>
    </source>
</evidence>
<evidence type="ECO:0000313" key="20">
    <source>
        <dbReference type="Proteomes" id="UP000572212"/>
    </source>
</evidence>
<dbReference type="InterPro" id="IPR000700">
    <property type="entry name" value="PAS-assoc_C"/>
</dbReference>
<dbReference type="InterPro" id="IPR000014">
    <property type="entry name" value="PAS"/>
</dbReference>
<keyword evidence="11 14" id="KW-1133">Transmembrane helix</keyword>
<evidence type="ECO:0000256" key="5">
    <source>
        <dbReference type="ARBA" id="ARBA00022553"/>
    </source>
</evidence>
<dbReference type="Pfam" id="PF00512">
    <property type="entry name" value="HisKA"/>
    <property type="match status" value="1"/>
</dbReference>
<evidence type="ECO:0000259" key="15">
    <source>
        <dbReference type="PROSITE" id="PS50109"/>
    </source>
</evidence>
<keyword evidence="13 14" id="KW-0472">Membrane</keyword>
<keyword evidence="10" id="KW-0067">ATP-binding</keyword>
<keyword evidence="12" id="KW-0902">Two-component regulatory system</keyword>
<dbReference type="InterPro" id="IPR035965">
    <property type="entry name" value="PAS-like_dom_sf"/>
</dbReference>
<dbReference type="NCBIfam" id="TIGR00229">
    <property type="entry name" value="sensory_box"/>
    <property type="match status" value="1"/>
</dbReference>
<evidence type="ECO:0000256" key="14">
    <source>
        <dbReference type="SAM" id="Phobius"/>
    </source>
</evidence>
<evidence type="ECO:0000256" key="12">
    <source>
        <dbReference type="ARBA" id="ARBA00023012"/>
    </source>
</evidence>
<dbReference type="EC" id="2.7.13.3" evidence="3"/>
<dbReference type="PROSITE" id="PS50112">
    <property type="entry name" value="PAS"/>
    <property type="match status" value="1"/>
</dbReference>
<dbReference type="Gene3D" id="1.10.287.130">
    <property type="match status" value="1"/>
</dbReference>
<dbReference type="Pfam" id="PF02518">
    <property type="entry name" value="HATPase_c"/>
    <property type="match status" value="1"/>
</dbReference>
<dbReference type="Pfam" id="PF00989">
    <property type="entry name" value="PAS"/>
    <property type="match status" value="1"/>
</dbReference>
<dbReference type="CDD" id="cd00082">
    <property type="entry name" value="HisKA"/>
    <property type="match status" value="1"/>
</dbReference>
<keyword evidence="9 19" id="KW-0418">Kinase</keyword>
<evidence type="ECO:0000256" key="9">
    <source>
        <dbReference type="ARBA" id="ARBA00022777"/>
    </source>
</evidence>
<dbReference type="FunFam" id="1.10.287.130:FF:000001">
    <property type="entry name" value="Two-component sensor histidine kinase"/>
    <property type="match status" value="1"/>
</dbReference>
<dbReference type="EMBL" id="JACHON010000011">
    <property type="protein sequence ID" value="MBB6513361.1"/>
    <property type="molecule type" value="Genomic_DNA"/>
</dbReference>
<evidence type="ECO:0000256" key="7">
    <source>
        <dbReference type="ARBA" id="ARBA00022692"/>
    </source>
</evidence>
<dbReference type="SUPFAM" id="SSF55785">
    <property type="entry name" value="PYP-like sensor domain (PAS domain)"/>
    <property type="match status" value="1"/>
</dbReference>
<dbReference type="InterPro" id="IPR049814">
    <property type="entry name" value="Resp_reg_WalK"/>
</dbReference>
<dbReference type="RefSeq" id="WP_184248405.1">
    <property type="nucleotide sequence ID" value="NZ_BAAACU010000012.1"/>
</dbReference>
<dbReference type="InterPro" id="IPR036097">
    <property type="entry name" value="HisK_dim/P_sf"/>
</dbReference>
<dbReference type="FunFam" id="3.30.565.10:FF:000006">
    <property type="entry name" value="Sensor histidine kinase WalK"/>
    <property type="match status" value="1"/>
</dbReference>
<dbReference type="GO" id="GO:0004721">
    <property type="term" value="F:phosphoprotein phosphatase activity"/>
    <property type="evidence" value="ECO:0007669"/>
    <property type="project" value="TreeGrafter"/>
</dbReference>
<evidence type="ECO:0000256" key="6">
    <source>
        <dbReference type="ARBA" id="ARBA00022679"/>
    </source>
</evidence>
<dbReference type="Gene3D" id="3.30.450.20">
    <property type="entry name" value="PAS domain"/>
    <property type="match status" value="2"/>
</dbReference>
<dbReference type="PRINTS" id="PR00344">
    <property type="entry name" value="BCTRLSENSOR"/>
</dbReference>
<dbReference type="GO" id="GO:0005524">
    <property type="term" value="F:ATP binding"/>
    <property type="evidence" value="ECO:0007669"/>
    <property type="project" value="UniProtKB-KW"/>
</dbReference>
<dbReference type="InterPro" id="IPR057640">
    <property type="entry name" value="Cache_WalK"/>
</dbReference>
<evidence type="ECO:0000259" key="17">
    <source>
        <dbReference type="PROSITE" id="PS50113"/>
    </source>
</evidence>
<reference evidence="19 20" key="1">
    <citation type="submission" date="2020-08" db="EMBL/GenBank/DDBJ databases">
        <title>Genomic Encyclopedia of Type Strains, Phase IV (KMG-IV): sequencing the most valuable type-strain genomes for metagenomic binning, comparative biology and taxonomic classification.</title>
        <authorList>
            <person name="Goeker M."/>
        </authorList>
    </citation>
    <scope>NUCLEOTIDE SEQUENCE [LARGE SCALE GENOMIC DNA]</scope>
    <source>
        <strain evidence="19 20">DSM 11805</strain>
    </source>
</reference>
<dbReference type="InterPro" id="IPR013767">
    <property type="entry name" value="PAS_fold"/>
</dbReference>
<keyword evidence="4" id="KW-1003">Cell membrane</keyword>
<dbReference type="NCBIfam" id="NF033092">
    <property type="entry name" value="HK_WalK"/>
    <property type="match status" value="1"/>
</dbReference>
<dbReference type="GO" id="GO:0000155">
    <property type="term" value="F:phosphorelay sensor kinase activity"/>
    <property type="evidence" value="ECO:0007669"/>
    <property type="project" value="InterPro"/>
</dbReference>
<dbReference type="GO" id="GO:0006355">
    <property type="term" value="P:regulation of DNA-templated transcription"/>
    <property type="evidence" value="ECO:0007669"/>
    <property type="project" value="InterPro"/>
</dbReference>
<keyword evidence="8" id="KW-0547">Nucleotide-binding</keyword>
<dbReference type="Pfam" id="PF00672">
    <property type="entry name" value="HAMP"/>
    <property type="match status" value="1"/>
</dbReference>